<dbReference type="EMBL" id="NAJN01000818">
    <property type="protein sequence ID" value="TKA68438.1"/>
    <property type="molecule type" value="Genomic_DNA"/>
</dbReference>
<dbReference type="AlphaFoldDB" id="A0A4U0WZY7"/>
<protein>
    <submittedName>
        <fullName evidence="1">Uncharacterized protein</fullName>
    </submittedName>
</protein>
<comment type="caution">
    <text evidence="1">The sequence shown here is derived from an EMBL/GenBank/DDBJ whole genome shotgun (WGS) entry which is preliminary data.</text>
</comment>
<keyword evidence="2" id="KW-1185">Reference proteome</keyword>
<accession>A0A4U0WZY7</accession>
<dbReference type="OrthoDB" id="2115716at2759"/>
<reference evidence="1 2" key="1">
    <citation type="submission" date="2017-03" db="EMBL/GenBank/DDBJ databases">
        <title>Genomes of endolithic fungi from Antarctica.</title>
        <authorList>
            <person name="Coleine C."/>
            <person name="Masonjones S."/>
            <person name="Stajich J.E."/>
        </authorList>
    </citation>
    <scope>NUCLEOTIDE SEQUENCE [LARGE SCALE GENOMIC DNA]</scope>
    <source>
        <strain evidence="1 2">CCFEE 5187</strain>
    </source>
</reference>
<gene>
    <name evidence="1" type="ORF">B0A49_08547</name>
</gene>
<name>A0A4U0WZY7_9PEZI</name>
<evidence type="ECO:0000313" key="2">
    <source>
        <dbReference type="Proteomes" id="UP000308768"/>
    </source>
</evidence>
<dbReference type="Proteomes" id="UP000308768">
    <property type="component" value="Unassembled WGS sequence"/>
</dbReference>
<sequence length="259" mass="28858">MKEPKLGKNTLSNSKATDALTKAVGEWQYAQIDAIYVYDNFWTRSRELWNEVQKATWDNVSLAADMKKELTEVSERVFNSKDVNKLKRKRFITFPKKLCGAIAGITQGCSFAYMQEAFVATLLVIARHHVDTHGDKACDGGGGNVGGNDDDLGDYEFWRIMKEQVKIPRSDMGTAILVCSDTELETEDRPFARLAGAGKSTVWSLPHAQGCPPADFWNGDRAHVVDRGDRSTPYELSAALPVNRVALVNSAAFQYEWTV</sequence>
<organism evidence="1 2">
    <name type="scientific">Cryomyces minteri</name>
    <dbReference type="NCBI Taxonomy" id="331657"/>
    <lineage>
        <taxon>Eukaryota</taxon>
        <taxon>Fungi</taxon>
        <taxon>Dikarya</taxon>
        <taxon>Ascomycota</taxon>
        <taxon>Pezizomycotina</taxon>
        <taxon>Dothideomycetes</taxon>
        <taxon>Dothideomycetes incertae sedis</taxon>
        <taxon>Cryomyces</taxon>
    </lineage>
</organism>
<dbReference type="STRING" id="331657.A0A4U0WZY7"/>
<evidence type="ECO:0000313" key="1">
    <source>
        <dbReference type="EMBL" id="TKA68438.1"/>
    </source>
</evidence>
<proteinExistence type="predicted"/>